<organism evidence="6 7">
    <name type="scientific">Abeliophyllum distichum</name>
    <dbReference type="NCBI Taxonomy" id="126358"/>
    <lineage>
        <taxon>Eukaryota</taxon>
        <taxon>Viridiplantae</taxon>
        <taxon>Streptophyta</taxon>
        <taxon>Embryophyta</taxon>
        <taxon>Tracheophyta</taxon>
        <taxon>Spermatophyta</taxon>
        <taxon>Magnoliopsida</taxon>
        <taxon>eudicotyledons</taxon>
        <taxon>Gunneridae</taxon>
        <taxon>Pentapetalae</taxon>
        <taxon>asterids</taxon>
        <taxon>lamiids</taxon>
        <taxon>Lamiales</taxon>
        <taxon>Oleaceae</taxon>
        <taxon>Forsythieae</taxon>
        <taxon>Abeliophyllum</taxon>
    </lineage>
</organism>
<comment type="similarity">
    <text evidence="1 3">Belongs to the EXO70 family.</text>
</comment>
<keyword evidence="4" id="KW-0472">Membrane</keyword>
<keyword evidence="4" id="KW-0812">Transmembrane</keyword>
<dbReference type="SUPFAM" id="SSF74788">
    <property type="entry name" value="Cullin repeat-like"/>
    <property type="match status" value="1"/>
</dbReference>
<proteinExistence type="inferred from homology"/>
<evidence type="ECO:0000256" key="4">
    <source>
        <dbReference type="SAM" id="Phobius"/>
    </source>
</evidence>
<feature type="transmembrane region" description="Helical" evidence="4">
    <location>
        <begin position="196"/>
        <end position="213"/>
    </location>
</feature>
<dbReference type="GO" id="GO:0015031">
    <property type="term" value="P:protein transport"/>
    <property type="evidence" value="ECO:0007669"/>
    <property type="project" value="UniProtKB-KW"/>
</dbReference>
<dbReference type="PANTHER" id="PTHR12542:SF17">
    <property type="entry name" value="EXOCYST SUBUNIT EXO70 FAMILY PROTEIN"/>
    <property type="match status" value="1"/>
</dbReference>
<protein>
    <recommendedName>
        <fullName evidence="3">Exocyst subunit Exo70 family protein</fullName>
    </recommendedName>
</protein>
<dbReference type="EMBL" id="JBFOLK010000010">
    <property type="protein sequence ID" value="KAL2479957.1"/>
    <property type="molecule type" value="Genomic_DNA"/>
</dbReference>
<comment type="caution">
    <text evidence="6">The sequence shown here is derived from an EMBL/GenBank/DDBJ whole genome shotgun (WGS) entry which is preliminary data.</text>
</comment>
<dbReference type="Pfam" id="PF03081">
    <property type="entry name" value="Exo70_C"/>
    <property type="match status" value="1"/>
</dbReference>
<dbReference type="InterPro" id="IPR004140">
    <property type="entry name" value="Exo70"/>
</dbReference>
<dbReference type="InterPro" id="IPR046364">
    <property type="entry name" value="Exo70_C"/>
</dbReference>
<gene>
    <name evidence="6" type="ORF">Adt_32923</name>
</gene>
<dbReference type="AlphaFoldDB" id="A0ABD1QUS8"/>
<evidence type="ECO:0000256" key="2">
    <source>
        <dbReference type="ARBA" id="ARBA00022448"/>
    </source>
</evidence>
<keyword evidence="7" id="KW-1185">Reference proteome</keyword>
<dbReference type="GO" id="GO:0006887">
    <property type="term" value="P:exocytosis"/>
    <property type="evidence" value="ECO:0007669"/>
    <property type="project" value="UniProtKB-KW"/>
</dbReference>
<name>A0ABD1QUS8_9LAMI</name>
<keyword evidence="3" id="KW-0653">Protein transport</keyword>
<evidence type="ECO:0000256" key="1">
    <source>
        <dbReference type="ARBA" id="ARBA00006756"/>
    </source>
</evidence>
<reference evidence="7" key="1">
    <citation type="submission" date="2024-07" db="EMBL/GenBank/DDBJ databases">
        <title>Two chromosome-level genome assemblies of Korean endemic species Abeliophyllum distichum and Forsythia ovata (Oleaceae).</title>
        <authorList>
            <person name="Jang H."/>
        </authorList>
    </citation>
    <scope>NUCLEOTIDE SEQUENCE [LARGE SCALE GENOMIC DNA]</scope>
</reference>
<keyword evidence="3" id="KW-0268">Exocytosis</keyword>
<evidence type="ECO:0000256" key="3">
    <source>
        <dbReference type="RuleBase" id="RU365026"/>
    </source>
</evidence>
<evidence type="ECO:0000259" key="5">
    <source>
        <dbReference type="Pfam" id="PF03081"/>
    </source>
</evidence>
<dbReference type="Gene3D" id="1.20.1280.170">
    <property type="entry name" value="Exocyst complex component Exo70"/>
    <property type="match status" value="1"/>
</dbReference>
<keyword evidence="2 3" id="KW-0813">Transport</keyword>
<sequence>MVVADLKSIADCMIGSGYGKESVRIYDLIRKSIIDESLYNLGVEKLTASQVQKMEWDVLEAKIRSWLHAVKIAVKNLFYGERVLCDSVFSSSAKIAKSCFVEISRDAAITLFGFPENFAKSKKILSPEKMFRALDLYEAISDLWPEIEMIFSYDSLSAVKSQAVASVVKLGESTGSVQPDSSKTPSTGGVHPLTRYVIWICSMKFCWILFLLGKNTNLYKIK</sequence>
<dbReference type="Proteomes" id="UP001604336">
    <property type="component" value="Unassembled WGS sequence"/>
</dbReference>
<dbReference type="PANTHER" id="PTHR12542">
    <property type="entry name" value="EXOCYST COMPLEX PROTEIN EXO70"/>
    <property type="match status" value="1"/>
</dbReference>
<comment type="function">
    <text evidence="3">Component of the exocyst complex.</text>
</comment>
<evidence type="ECO:0000313" key="7">
    <source>
        <dbReference type="Proteomes" id="UP001604336"/>
    </source>
</evidence>
<feature type="domain" description="Exocyst complex subunit Exo70 C-terminal" evidence="5">
    <location>
        <begin position="65"/>
        <end position="202"/>
    </location>
</feature>
<dbReference type="InterPro" id="IPR016159">
    <property type="entry name" value="Cullin_repeat-like_dom_sf"/>
</dbReference>
<keyword evidence="4" id="KW-1133">Transmembrane helix</keyword>
<evidence type="ECO:0000313" key="6">
    <source>
        <dbReference type="EMBL" id="KAL2479957.1"/>
    </source>
</evidence>
<accession>A0ABD1QUS8</accession>